<dbReference type="GeneID" id="20375035"/>
<dbReference type="PANTHER" id="PTHR10283">
    <property type="entry name" value="SOLUTE CARRIER FAMILY 13 MEMBER"/>
    <property type="match status" value="1"/>
</dbReference>
<dbReference type="PANTHER" id="PTHR10283:SF92">
    <property type="entry name" value="LOW-AFFINITY PHOSPHATE TRANSPORTER PHO91"/>
    <property type="match status" value="1"/>
</dbReference>
<dbReference type="OMA" id="GYGLMYI"/>
<feature type="domain" description="SPX" evidence="8">
    <location>
        <begin position="1"/>
        <end position="268"/>
    </location>
</feature>
<dbReference type="OrthoDB" id="10260443at2759"/>
<dbReference type="CDD" id="cd01115">
    <property type="entry name" value="SLC13_permease"/>
    <property type="match status" value="1"/>
</dbReference>
<dbReference type="GO" id="GO:0006817">
    <property type="term" value="P:phosphate ion transport"/>
    <property type="evidence" value="ECO:0007669"/>
    <property type="project" value="TreeGrafter"/>
</dbReference>
<feature type="transmembrane region" description="Helical" evidence="7">
    <location>
        <begin position="677"/>
        <end position="697"/>
    </location>
</feature>
<sequence>MKFTQALNINLVPEWSDYYLGYEQLKRRIYQLERDLETQQPRQQPRQQPSDIETPLLSATDSPAIRLFSPILEKEVDRITTFYKDKESELDSDRQSLFNFIHATELDVVRNSQDFRPSRDDTRDTYNTHNTHNTHDNNDHSDSDDDDDDITKHTQPKTHFARRSFNDDFHHDQRDTNVENNPPRRKSIAVIRRPSLDLLDDDIEDSIWTSKSNYAIDQRIMIKKRLTELFVQFSELKQFAQINETGCKKILKKFDKITENDLKTSFMDNVVLVAYPFTEETKKRVDNILDQFIDVYARVVTLNNRAVAHNQLKAHLREYVVLERNSVWRQMVGQERRSQGVQIQSQSLTEKKPATGIAKYIPPWLTSKMVGLLTAVVVFITLLNLDIFDKGEENCLALLVFCVILWSSEAVPLFVTSLSVPLFIVLLRVVKYPDGHRMEAEDAAKYILSQMMNPTIFLLIGGFTIAAALSKHGIDRVLALRILNLAGTDPKLVLLAQMGVACFSAMWISNVAAPVLCYSLAQPLLRKLPPKSPYARSMILGIALAANIGGQASPIASPQNVIALDAMDPPIDWLQWFAIALPVASTSLVLIWGLLLLSYGSGEGTVITKLKPSKDSFTWTQWYIAAVTILTIVLWCVAHSLQSVIGDMGIIAILPLIAFFGTGILSPHDFNSFPWTIVYLAMGGIALGKGVMSSGLLDSADDAVKEMVGGFGVWRILVIFSVLATVVATFISHTIAAVLLVPIAAQVGQNLSPPHGRLLIMATALICSAGMGLPVSGFPNIAAINQEDSMGERYLTTNDFLKNGLPATVLAAAVVDTIGYLIMRLMGL</sequence>
<feature type="region of interest" description="Disordered" evidence="6">
    <location>
        <begin position="37"/>
        <end position="59"/>
    </location>
</feature>
<evidence type="ECO:0000256" key="5">
    <source>
        <dbReference type="ARBA" id="ARBA00023136"/>
    </source>
</evidence>
<keyword evidence="10" id="KW-1185">Reference proteome</keyword>
<protein>
    <recommendedName>
        <fullName evidence="8">SPX domain-containing protein</fullName>
    </recommendedName>
</protein>
<dbReference type="InterPro" id="IPR004331">
    <property type="entry name" value="SPX_dom"/>
</dbReference>
<gene>
    <name evidence="9" type="ORF">J056_002083</name>
</gene>
<keyword evidence="4 7" id="KW-1133">Transmembrane helix</keyword>
<evidence type="ECO:0000256" key="7">
    <source>
        <dbReference type="SAM" id="Phobius"/>
    </source>
</evidence>
<evidence type="ECO:0000256" key="4">
    <source>
        <dbReference type="ARBA" id="ARBA00022989"/>
    </source>
</evidence>
<dbReference type="PROSITE" id="PS51382">
    <property type="entry name" value="SPX"/>
    <property type="match status" value="1"/>
</dbReference>
<evidence type="ECO:0000313" key="10">
    <source>
        <dbReference type="Proteomes" id="UP000014064"/>
    </source>
</evidence>
<dbReference type="GO" id="GO:0005886">
    <property type="term" value="C:plasma membrane"/>
    <property type="evidence" value="ECO:0007669"/>
    <property type="project" value="TreeGrafter"/>
</dbReference>
<feature type="region of interest" description="Disordered" evidence="6">
    <location>
        <begin position="112"/>
        <end position="187"/>
    </location>
</feature>
<evidence type="ECO:0000313" key="9">
    <source>
        <dbReference type="EMBL" id="EOR04005.1"/>
    </source>
</evidence>
<reference evidence="10" key="1">
    <citation type="journal article" date="2013" name="BMC Genomics">
        <title>Genome and transcriptome sequencing of the halophilic fungus Wallemia ichthyophaga: haloadaptations present and absent.</title>
        <authorList>
            <person name="Zajc J."/>
            <person name="Liu Y."/>
            <person name="Dai W."/>
            <person name="Yang Z."/>
            <person name="Hu J."/>
            <person name="Gostincar C."/>
            <person name="Gunde-Cimerman N."/>
        </authorList>
    </citation>
    <scope>NUCLEOTIDE SEQUENCE [LARGE SCALE GENOMIC DNA]</scope>
    <source>
        <strain evidence="10">EXF-994 / CBS 113033</strain>
    </source>
</reference>
<accession>R9APM7</accession>
<keyword evidence="2" id="KW-0813">Transport</keyword>
<dbReference type="AlphaFoldDB" id="R9APM7"/>
<evidence type="ECO:0000256" key="1">
    <source>
        <dbReference type="ARBA" id="ARBA00004141"/>
    </source>
</evidence>
<feature type="transmembrane region" description="Helical" evidence="7">
    <location>
        <begin position="757"/>
        <end position="784"/>
    </location>
</feature>
<evidence type="ECO:0000256" key="2">
    <source>
        <dbReference type="ARBA" id="ARBA00022448"/>
    </source>
</evidence>
<dbReference type="Pfam" id="PF03600">
    <property type="entry name" value="CitMHS"/>
    <property type="match status" value="1"/>
</dbReference>
<dbReference type="InterPro" id="IPR004680">
    <property type="entry name" value="Cit_transptr-like_dom"/>
</dbReference>
<keyword evidence="5 7" id="KW-0472">Membrane</keyword>
<dbReference type="HOGENOM" id="CLU_005170_8_0_1"/>
<dbReference type="STRING" id="1299270.R9APM7"/>
<feature type="compositionally biased region" description="Basic and acidic residues" evidence="6">
    <location>
        <begin position="116"/>
        <end position="126"/>
    </location>
</feature>
<feature type="transmembrane region" description="Helical" evidence="7">
    <location>
        <begin position="397"/>
        <end position="430"/>
    </location>
</feature>
<evidence type="ECO:0000256" key="3">
    <source>
        <dbReference type="ARBA" id="ARBA00022692"/>
    </source>
</evidence>
<feature type="transmembrane region" description="Helical" evidence="7">
    <location>
        <begin position="573"/>
        <end position="599"/>
    </location>
</feature>
<dbReference type="KEGG" id="wic:J056_002083"/>
<feature type="transmembrane region" description="Helical" evidence="7">
    <location>
        <begin position="648"/>
        <end position="665"/>
    </location>
</feature>
<comment type="subcellular location">
    <subcellularLocation>
        <location evidence="1">Membrane</location>
        <topology evidence="1">Multi-pass membrane protein</topology>
    </subcellularLocation>
</comment>
<dbReference type="GO" id="GO:0006797">
    <property type="term" value="P:polyphosphate metabolic process"/>
    <property type="evidence" value="ECO:0007669"/>
    <property type="project" value="TreeGrafter"/>
</dbReference>
<proteinExistence type="predicted"/>
<feature type="compositionally biased region" description="Low complexity" evidence="6">
    <location>
        <begin position="39"/>
        <end position="49"/>
    </location>
</feature>
<evidence type="ECO:0000259" key="8">
    <source>
        <dbReference type="PROSITE" id="PS51382"/>
    </source>
</evidence>
<feature type="compositionally biased region" description="Basic and acidic residues" evidence="6">
    <location>
        <begin position="164"/>
        <end position="177"/>
    </location>
</feature>
<dbReference type="Proteomes" id="UP000014064">
    <property type="component" value="Unassembled WGS sequence"/>
</dbReference>
<dbReference type="Pfam" id="PF03105">
    <property type="entry name" value="SPX"/>
    <property type="match status" value="2"/>
</dbReference>
<evidence type="ECO:0000256" key="6">
    <source>
        <dbReference type="SAM" id="MobiDB-lite"/>
    </source>
</evidence>
<feature type="transmembrane region" description="Helical" evidence="7">
    <location>
        <begin position="451"/>
        <end position="474"/>
    </location>
</feature>
<feature type="transmembrane region" description="Helical" evidence="7">
    <location>
        <begin position="620"/>
        <end position="642"/>
    </location>
</feature>
<dbReference type="eggNOG" id="KOG1281">
    <property type="taxonomic scope" value="Eukaryota"/>
</dbReference>
<keyword evidence="3 7" id="KW-0812">Transmembrane</keyword>
<feature type="transmembrane region" description="Helical" evidence="7">
    <location>
        <begin position="804"/>
        <end position="823"/>
    </location>
</feature>
<dbReference type="EMBL" id="KE007225">
    <property type="protein sequence ID" value="EOR04005.1"/>
    <property type="molecule type" value="Genomic_DNA"/>
</dbReference>
<dbReference type="RefSeq" id="XP_009266222.1">
    <property type="nucleotide sequence ID" value="XM_009267947.1"/>
</dbReference>
<dbReference type="GO" id="GO:0005315">
    <property type="term" value="F:phosphate transmembrane transporter activity"/>
    <property type="evidence" value="ECO:0007669"/>
    <property type="project" value="TreeGrafter"/>
</dbReference>
<organism evidence="9 10">
    <name type="scientific">Wallemia ichthyophaga (strain EXF-994 / CBS 113033)</name>
    <dbReference type="NCBI Taxonomy" id="1299270"/>
    <lineage>
        <taxon>Eukaryota</taxon>
        <taxon>Fungi</taxon>
        <taxon>Dikarya</taxon>
        <taxon>Basidiomycota</taxon>
        <taxon>Wallemiomycotina</taxon>
        <taxon>Wallemiomycetes</taxon>
        <taxon>Wallemiales</taxon>
        <taxon>Wallemiaceae</taxon>
        <taxon>Wallemia</taxon>
    </lineage>
</organism>
<dbReference type="CDD" id="cd14478">
    <property type="entry name" value="SPX_PHO87_PHO90_like"/>
    <property type="match status" value="1"/>
</dbReference>
<name>R9APM7_WALI9</name>
<feature type="transmembrane region" description="Helical" evidence="7">
    <location>
        <begin position="369"/>
        <end position="385"/>
    </location>
</feature>
<feature type="transmembrane region" description="Helical" evidence="7">
    <location>
        <begin position="717"/>
        <end position="745"/>
    </location>
</feature>